<feature type="transmembrane region" description="Helical" evidence="2">
    <location>
        <begin position="40"/>
        <end position="58"/>
    </location>
</feature>
<gene>
    <name evidence="3" type="ORF">LDAN0321_LOCUS529</name>
</gene>
<organism evidence="3">
    <name type="scientific">Leptocylindrus danicus</name>
    <dbReference type="NCBI Taxonomy" id="163516"/>
    <lineage>
        <taxon>Eukaryota</taxon>
        <taxon>Sar</taxon>
        <taxon>Stramenopiles</taxon>
        <taxon>Ochrophyta</taxon>
        <taxon>Bacillariophyta</taxon>
        <taxon>Coscinodiscophyceae</taxon>
        <taxon>Chaetocerotophycidae</taxon>
        <taxon>Leptocylindrales</taxon>
        <taxon>Leptocylindraceae</taxon>
        <taxon>Leptocylindrus</taxon>
    </lineage>
</organism>
<reference evidence="3" key="1">
    <citation type="submission" date="2021-01" db="EMBL/GenBank/DDBJ databases">
        <authorList>
            <person name="Corre E."/>
            <person name="Pelletier E."/>
            <person name="Niang G."/>
            <person name="Scheremetjew M."/>
            <person name="Finn R."/>
            <person name="Kale V."/>
            <person name="Holt S."/>
            <person name="Cochrane G."/>
            <person name="Meng A."/>
            <person name="Brown T."/>
            <person name="Cohen L."/>
        </authorList>
    </citation>
    <scope>NUCLEOTIDE SEQUENCE</scope>
    <source>
        <strain evidence="3">B650</strain>
    </source>
</reference>
<evidence type="ECO:0008006" key="4">
    <source>
        <dbReference type="Google" id="ProtNLM"/>
    </source>
</evidence>
<feature type="region of interest" description="Disordered" evidence="1">
    <location>
        <begin position="112"/>
        <end position="131"/>
    </location>
</feature>
<evidence type="ECO:0000256" key="1">
    <source>
        <dbReference type="SAM" id="MobiDB-lite"/>
    </source>
</evidence>
<dbReference type="AlphaFoldDB" id="A0A7S2NQY6"/>
<keyword evidence="2" id="KW-1133">Transmembrane helix</keyword>
<keyword evidence="2" id="KW-0812">Transmembrane</keyword>
<keyword evidence="2" id="KW-0472">Membrane</keyword>
<evidence type="ECO:0000313" key="3">
    <source>
        <dbReference type="EMBL" id="CAD9555494.1"/>
    </source>
</evidence>
<sequence>MDHRSSQSGRRSVKTHTSQTHKIAHRHNHTRQTMLPNRRITLILLPILSLAIDVSITFRGDWKQQDENRLPFGASDNERHFLHHVHHWDIDHDSVGSNNFRSAVNDNRQIEEEVNEEDGTATDESNHTNDAADNYIAGQSWGFVVGVMVVSVLSSAYICLDRRNRRNAAAKMSQADIEAAEARVRAEDLQQKQYTIEEDDGSEREINRIPKVVSSPALDSKRHEDRARRVSFSSITFSEYAEV</sequence>
<feature type="compositionally biased region" description="Polar residues" evidence="1">
    <location>
        <begin position="1"/>
        <end position="21"/>
    </location>
</feature>
<name>A0A7S2NQY6_9STRA</name>
<accession>A0A7S2NQY6</accession>
<evidence type="ECO:0000256" key="2">
    <source>
        <dbReference type="SAM" id="Phobius"/>
    </source>
</evidence>
<feature type="transmembrane region" description="Helical" evidence="2">
    <location>
        <begin position="141"/>
        <end position="160"/>
    </location>
</feature>
<feature type="region of interest" description="Disordered" evidence="1">
    <location>
        <begin position="197"/>
        <end position="224"/>
    </location>
</feature>
<proteinExistence type="predicted"/>
<feature type="region of interest" description="Disordered" evidence="1">
    <location>
        <begin position="1"/>
        <end position="29"/>
    </location>
</feature>
<feature type="compositionally biased region" description="Acidic residues" evidence="1">
    <location>
        <begin position="112"/>
        <end position="121"/>
    </location>
</feature>
<dbReference type="EMBL" id="HBGY01000817">
    <property type="protein sequence ID" value="CAD9555494.1"/>
    <property type="molecule type" value="Transcribed_RNA"/>
</dbReference>
<protein>
    <recommendedName>
        <fullName evidence="4">Transmembrane protein</fullName>
    </recommendedName>
</protein>